<evidence type="ECO:0000256" key="1">
    <source>
        <dbReference type="SAM" id="MobiDB-lite"/>
    </source>
</evidence>
<keyword evidence="3" id="KW-1185">Reference proteome</keyword>
<feature type="compositionally biased region" description="Basic and acidic residues" evidence="1">
    <location>
        <begin position="126"/>
        <end position="139"/>
    </location>
</feature>
<gene>
    <name evidence="2" type="ORF">M408DRAFT_30130</name>
</gene>
<feature type="region of interest" description="Disordered" evidence="1">
    <location>
        <begin position="1"/>
        <end position="95"/>
    </location>
</feature>
<dbReference type="HOGENOM" id="CLU_1614876_0_0_1"/>
<dbReference type="OrthoDB" id="5552562at2759"/>
<feature type="compositionally biased region" description="Acidic residues" evidence="1">
    <location>
        <begin position="72"/>
        <end position="84"/>
    </location>
</feature>
<name>A0A0C3A7Z1_SERVB</name>
<proteinExistence type="predicted"/>
<reference evidence="2 3" key="1">
    <citation type="submission" date="2014-04" db="EMBL/GenBank/DDBJ databases">
        <authorList>
            <consortium name="DOE Joint Genome Institute"/>
            <person name="Kuo A."/>
            <person name="Zuccaro A."/>
            <person name="Kohler A."/>
            <person name="Nagy L.G."/>
            <person name="Floudas D."/>
            <person name="Copeland A."/>
            <person name="Barry K.W."/>
            <person name="Cichocki N."/>
            <person name="Veneault-Fourrey C."/>
            <person name="LaButti K."/>
            <person name="Lindquist E.A."/>
            <person name="Lipzen A."/>
            <person name="Lundell T."/>
            <person name="Morin E."/>
            <person name="Murat C."/>
            <person name="Sun H."/>
            <person name="Tunlid A."/>
            <person name="Henrissat B."/>
            <person name="Grigoriev I.V."/>
            <person name="Hibbett D.S."/>
            <person name="Martin F."/>
            <person name="Nordberg H.P."/>
            <person name="Cantor M.N."/>
            <person name="Hua S.X."/>
        </authorList>
    </citation>
    <scope>NUCLEOTIDE SEQUENCE [LARGE SCALE GENOMIC DNA]</scope>
    <source>
        <strain evidence="2 3">MAFF 305830</strain>
    </source>
</reference>
<reference evidence="3" key="2">
    <citation type="submission" date="2015-01" db="EMBL/GenBank/DDBJ databases">
        <title>Evolutionary Origins and Diversification of the Mycorrhizal Mutualists.</title>
        <authorList>
            <consortium name="DOE Joint Genome Institute"/>
            <consortium name="Mycorrhizal Genomics Consortium"/>
            <person name="Kohler A."/>
            <person name="Kuo A."/>
            <person name="Nagy L.G."/>
            <person name="Floudas D."/>
            <person name="Copeland A."/>
            <person name="Barry K.W."/>
            <person name="Cichocki N."/>
            <person name="Veneault-Fourrey C."/>
            <person name="LaButti K."/>
            <person name="Lindquist E.A."/>
            <person name="Lipzen A."/>
            <person name="Lundell T."/>
            <person name="Morin E."/>
            <person name="Murat C."/>
            <person name="Riley R."/>
            <person name="Ohm R."/>
            <person name="Sun H."/>
            <person name="Tunlid A."/>
            <person name="Henrissat B."/>
            <person name="Grigoriev I.V."/>
            <person name="Hibbett D.S."/>
            <person name="Martin F."/>
        </authorList>
    </citation>
    <scope>NUCLEOTIDE SEQUENCE [LARGE SCALE GENOMIC DNA]</scope>
    <source>
        <strain evidence="3">MAFF 305830</strain>
    </source>
</reference>
<sequence>MATITTSTRNTGNSLRARIGGFAALGEGPPPLPLPGQQPSDPNQPAGSPDPPSRSRTPSQDGGDGGGGDGGDGGDDGDDDDGPIDDPARPPYISLDRWIEIQGLGIAIANAIRSNQPQPPAKRGKPRDPDRYDGTDPSKLDDFVFHCEVIFKYYEESYQTDAAKV</sequence>
<feature type="compositionally biased region" description="Gly residues" evidence="1">
    <location>
        <begin position="62"/>
        <end position="71"/>
    </location>
</feature>
<protein>
    <submittedName>
        <fullName evidence="2">Uncharacterized protein</fullName>
    </submittedName>
</protein>
<feature type="region of interest" description="Disordered" evidence="1">
    <location>
        <begin position="110"/>
        <end position="139"/>
    </location>
</feature>
<accession>A0A0C3A7Z1</accession>
<dbReference type="Proteomes" id="UP000054097">
    <property type="component" value="Unassembled WGS sequence"/>
</dbReference>
<feature type="non-terminal residue" evidence="2">
    <location>
        <position position="165"/>
    </location>
</feature>
<organism evidence="2 3">
    <name type="scientific">Serendipita vermifera MAFF 305830</name>
    <dbReference type="NCBI Taxonomy" id="933852"/>
    <lineage>
        <taxon>Eukaryota</taxon>
        <taxon>Fungi</taxon>
        <taxon>Dikarya</taxon>
        <taxon>Basidiomycota</taxon>
        <taxon>Agaricomycotina</taxon>
        <taxon>Agaricomycetes</taxon>
        <taxon>Sebacinales</taxon>
        <taxon>Serendipitaceae</taxon>
        <taxon>Serendipita</taxon>
    </lineage>
</organism>
<dbReference type="EMBL" id="KN824411">
    <property type="protein sequence ID" value="KIM20740.1"/>
    <property type="molecule type" value="Genomic_DNA"/>
</dbReference>
<feature type="compositionally biased region" description="Polar residues" evidence="1">
    <location>
        <begin position="1"/>
        <end position="14"/>
    </location>
</feature>
<evidence type="ECO:0000313" key="3">
    <source>
        <dbReference type="Proteomes" id="UP000054097"/>
    </source>
</evidence>
<dbReference type="AlphaFoldDB" id="A0A0C3A7Z1"/>
<evidence type="ECO:0000313" key="2">
    <source>
        <dbReference type="EMBL" id="KIM20740.1"/>
    </source>
</evidence>